<dbReference type="Pfam" id="PF01210">
    <property type="entry name" value="NAD_Gly3P_dh_N"/>
    <property type="match status" value="1"/>
</dbReference>
<evidence type="ECO:0000256" key="3">
    <source>
        <dbReference type="ARBA" id="ARBA00023002"/>
    </source>
</evidence>
<proteinExistence type="inferred from homology"/>
<dbReference type="KEGG" id="mpu:MYPU_1240"/>
<evidence type="ECO:0000256" key="11">
    <source>
        <dbReference type="RuleBase" id="RU000437"/>
    </source>
</evidence>
<dbReference type="AlphaFoldDB" id="Q98R86"/>
<feature type="binding site" evidence="10">
    <location>
        <position position="255"/>
    </location>
    <ligand>
        <name>NAD(+)</name>
        <dbReference type="ChEBI" id="CHEBI:57540"/>
    </ligand>
</feature>
<feature type="binding site" evidence="10">
    <location>
        <begin position="7"/>
        <end position="12"/>
    </location>
    <ligand>
        <name>NAD(+)</name>
        <dbReference type="ChEBI" id="CHEBI:57540"/>
    </ligand>
</feature>
<dbReference type="GO" id="GO:0005975">
    <property type="term" value="P:carbohydrate metabolic process"/>
    <property type="evidence" value="ECO:0007669"/>
    <property type="project" value="InterPro"/>
</dbReference>
<evidence type="ECO:0000259" key="14">
    <source>
        <dbReference type="Pfam" id="PF07479"/>
    </source>
</evidence>
<dbReference type="PANTHER" id="PTHR11728">
    <property type="entry name" value="GLYCEROL-3-PHOSPHATE DEHYDROGENASE"/>
    <property type="match status" value="1"/>
</dbReference>
<feature type="domain" description="Glycerol-3-phosphate dehydrogenase NAD-dependent N-terminal" evidence="13">
    <location>
        <begin position="2"/>
        <end position="159"/>
    </location>
</feature>
<organism evidence="16">
    <name type="scientific">Mycoplasmopsis pulmonis (strain UAB CTIP)</name>
    <name type="common">Mycoplasma pulmonis</name>
    <dbReference type="NCBI Taxonomy" id="272635"/>
    <lineage>
        <taxon>Bacteria</taxon>
        <taxon>Bacillati</taxon>
        <taxon>Mycoplasmatota</taxon>
        <taxon>Mycoplasmoidales</taxon>
        <taxon>Metamycoplasmataceae</taxon>
        <taxon>Mycoplasmopsis</taxon>
    </lineage>
</organism>
<dbReference type="InterPro" id="IPR011128">
    <property type="entry name" value="G3P_DH_NAD-dep_N"/>
</dbReference>
<dbReference type="PANTHER" id="PTHR11728:SF1">
    <property type="entry name" value="GLYCEROL-3-PHOSPHATE DEHYDROGENASE [NAD(+)] 2, CHLOROPLASTIC"/>
    <property type="match status" value="1"/>
</dbReference>
<dbReference type="Gene3D" id="3.40.50.720">
    <property type="entry name" value="NAD(P)-binding Rossmann-like Domain"/>
    <property type="match status" value="1"/>
</dbReference>
<feature type="binding site" evidence="10">
    <location>
        <position position="277"/>
    </location>
    <ligand>
        <name>NAD(+)</name>
        <dbReference type="ChEBI" id="CHEBI:57540"/>
    </ligand>
</feature>
<dbReference type="eggNOG" id="COG0240">
    <property type="taxonomic scope" value="Bacteria"/>
</dbReference>
<keyword evidence="6" id="KW-0594">Phospholipid biosynthesis</keyword>
<evidence type="ECO:0000256" key="12">
    <source>
        <dbReference type="RuleBase" id="RU000439"/>
    </source>
</evidence>
<dbReference type="EC" id="1.1.1.94" evidence="12"/>
<evidence type="ECO:0000256" key="4">
    <source>
        <dbReference type="ARBA" id="ARBA00023027"/>
    </source>
</evidence>
<comment type="similarity">
    <text evidence="1 11">Belongs to the NAD-dependent glycerol-3-phosphate dehydrogenase family.</text>
</comment>
<evidence type="ECO:0000256" key="2">
    <source>
        <dbReference type="ARBA" id="ARBA00022516"/>
    </source>
</evidence>
<dbReference type="GO" id="GO:0005829">
    <property type="term" value="C:cytosol"/>
    <property type="evidence" value="ECO:0007669"/>
    <property type="project" value="TreeGrafter"/>
</dbReference>
<dbReference type="Pfam" id="PF07479">
    <property type="entry name" value="NAD_Gly3P_dh_C"/>
    <property type="match status" value="1"/>
</dbReference>
<dbReference type="InterPro" id="IPR008927">
    <property type="entry name" value="6-PGluconate_DH-like_C_sf"/>
</dbReference>
<evidence type="ECO:0000256" key="1">
    <source>
        <dbReference type="ARBA" id="ARBA00011009"/>
    </source>
</evidence>
<feature type="binding site" evidence="9">
    <location>
        <begin position="255"/>
        <end position="256"/>
    </location>
    <ligand>
        <name>substrate</name>
    </ligand>
</feature>
<dbReference type="SUPFAM" id="SSF48179">
    <property type="entry name" value="6-phosphogluconate dehydrogenase C-terminal domain-like"/>
    <property type="match status" value="1"/>
</dbReference>
<feature type="active site" description="Proton acceptor" evidence="8">
    <location>
        <position position="191"/>
    </location>
</feature>
<dbReference type="BioCyc" id="MPUL272635:G1GT6-123-MONOMER"/>
<keyword evidence="4 10" id="KW-0520">NAD</keyword>
<dbReference type="PRINTS" id="PR00077">
    <property type="entry name" value="GPDHDRGNASE"/>
</dbReference>
<feature type="binding site" evidence="10">
    <location>
        <position position="140"/>
    </location>
    <ligand>
        <name>NAD(+)</name>
        <dbReference type="ChEBI" id="CHEBI:57540"/>
    </ligand>
</feature>
<feature type="binding site" evidence="9">
    <location>
        <position position="106"/>
    </location>
    <ligand>
        <name>substrate</name>
    </ligand>
</feature>
<evidence type="ECO:0000259" key="13">
    <source>
        <dbReference type="Pfam" id="PF01210"/>
    </source>
</evidence>
<dbReference type="PIR" id="D90527">
    <property type="entry name" value="D90527"/>
</dbReference>
<keyword evidence="3 11" id="KW-0560">Oxidoreductase</keyword>
<protein>
    <recommendedName>
        <fullName evidence="12">Glycerol-3-phosphate dehydrogenase</fullName>
        <ecNumber evidence="12">1.1.1.94</ecNumber>
    </recommendedName>
</protein>
<evidence type="ECO:0000256" key="8">
    <source>
        <dbReference type="PIRSR" id="PIRSR000114-1"/>
    </source>
</evidence>
<dbReference type="GO" id="GO:0008654">
    <property type="term" value="P:phospholipid biosynthetic process"/>
    <property type="evidence" value="ECO:0007669"/>
    <property type="project" value="UniProtKB-KW"/>
</dbReference>
<dbReference type="Proteomes" id="UP000000528">
    <property type="component" value="Chromosome"/>
</dbReference>
<dbReference type="HOGENOM" id="CLU_033449_0_0_14"/>
<comment type="catalytic activity">
    <reaction evidence="12">
        <text>sn-glycerol 3-phosphate + NADP(+) = dihydroxyacetone phosphate + NADPH + H(+)</text>
        <dbReference type="Rhea" id="RHEA:11096"/>
        <dbReference type="ChEBI" id="CHEBI:15378"/>
        <dbReference type="ChEBI" id="CHEBI:57597"/>
        <dbReference type="ChEBI" id="CHEBI:57642"/>
        <dbReference type="ChEBI" id="CHEBI:57783"/>
        <dbReference type="ChEBI" id="CHEBI:58349"/>
        <dbReference type="EC" id="1.1.1.94"/>
    </reaction>
</comment>
<dbReference type="RefSeq" id="WP_010924928.1">
    <property type="nucleotide sequence ID" value="NC_002771.1"/>
</dbReference>
<reference evidence="15 16" key="1">
    <citation type="journal article" date="2001" name="Nucleic Acids Res.">
        <title>The complete genome sequence of the murine respiratory pathogen Mycoplasma pulmonis.</title>
        <authorList>
            <person name="Chambaud I."/>
            <person name="Heilig R."/>
            <person name="Ferris S."/>
            <person name="Barbe V."/>
            <person name="Samson D."/>
            <person name="Galisson F."/>
            <person name="Moszer I."/>
            <person name="Dybvig K."/>
            <person name="Wroblewski H."/>
            <person name="Viari A."/>
            <person name="Rocha E.P.C."/>
            <person name="Blanchard A."/>
        </authorList>
    </citation>
    <scope>NUCLEOTIDE SEQUENCE [LARGE SCALE GENOMIC DNA]</scope>
    <source>
        <strain evidence="15 16">UAB CTIP</strain>
    </source>
</reference>
<feature type="binding site" evidence="10">
    <location>
        <position position="82"/>
    </location>
    <ligand>
        <name>NAD(+)</name>
        <dbReference type="ChEBI" id="CHEBI:57540"/>
    </ligand>
</feature>
<dbReference type="InterPro" id="IPR036291">
    <property type="entry name" value="NAD(P)-bd_dom_sf"/>
</dbReference>
<dbReference type="InterPro" id="IPR006109">
    <property type="entry name" value="G3P_DH_NAD-dep_C"/>
</dbReference>
<sequence>MKIAIIGTGAYGSALANVLLKNNNQVSFYGIDEGEINDLKMGLNTKYFGQKKLFKLPYLVTNDLKQATQDCDFLILSTPSKFVESVVDKLIEIWPNKNLNILNISKGLNPSSEEIFSEFFQRKYQGQINSYASLIGPSFADEVFNGDFTIVNVSGKDLKFLEQVKTSFDQKNFKVFISPFQREIEYYSIFKNIYAIASGILSAVFKNYNALCSALVIAFQEINQFIISKYGQNPGMIEIASLGDFMLTCTSNKSRNFSFGFLVGQNGIDKAVEINKKTVEGYDNIKIMVKVLKEQLNEYPFLKSIQEVLLQKKKPELILDFLD</sequence>
<dbReference type="Gene3D" id="1.10.1040.10">
    <property type="entry name" value="N-(1-d-carboxylethyl)-l-norvaline Dehydrogenase, domain 2"/>
    <property type="match status" value="1"/>
</dbReference>
<dbReference type="GO" id="GO:0051287">
    <property type="term" value="F:NAD binding"/>
    <property type="evidence" value="ECO:0007669"/>
    <property type="project" value="InterPro"/>
</dbReference>
<keyword evidence="5" id="KW-0443">Lipid metabolism</keyword>
<evidence type="ECO:0000313" key="15">
    <source>
        <dbReference type="EMBL" id="CAC13297.1"/>
    </source>
</evidence>
<evidence type="ECO:0000256" key="7">
    <source>
        <dbReference type="ARBA" id="ARBA00023264"/>
    </source>
</evidence>
<keyword evidence="16" id="KW-1185">Reference proteome</keyword>
<dbReference type="GO" id="GO:0141153">
    <property type="term" value="F:glycerol-3-phosphate dehydrogenase (NADP+) activity"/>
    <property type="evidence" value="ECO:0007669"/>
    <property type="project" value="RHEA"/>
</dbReference>
<name>Q98R86_MYCPU</name>
<keyword evidence="2" id="KW-0444">Lipid biosynthesis</keyword>
<evidence type="ECO:0000256" key="10">
    <source>
        <dbReference type="PIRSR" id="PIRSR000114-3"/>
    </source>
</evidence>
<dbReference type="InterPro" id="IPR013328">
    <property type="entry name" value="6PGD_dom2"/>
</dbReference>
<dbReference type="STRING" id="272635.gene:17576705"/>
<evidence type="ECO:0000256" key="5">
    <source>
        <dbReference type="ARBA" id="ARBA00023098"/>
    </source>
</evidence>
<dbReference type="InterPro" id="IPR006168">
    <property type="entry name" value="G3P_DH_NAD-dep"/>
</dbReference>
<evidence type="ECO:0000256" key="9">
    <source>
        <dbReference type="PIRSR" id="PIRSR000114-2"/>
    </source>
</evidence>
<gene>
    <name evidence="15" type="ordered locus">MYPU_1240</name>
</gene>
<dbReference type="SUPFAM" id="SSF51735">
    <property type="entry name" value="NAD(P)-binding Rossmann-fold domains"/>
    <property type="match status" value="1"/>
</dbReference>
<evidence type="ECO:0000313" key="16">
    <source>
        <dbReference type="Proteomes" id="UP000000528"/>
    </source>
</evidence>
<feature type="domain" description="Glycerol-3-phosphate dehydrogenase NAD-dependent C-terminal" evidence="14">
    <location>
        <begin position="184"/>
        <end position="319"/>
    </location>
</feature>
<accession>Q98R86</accession>
<dbReference type="PIRSF" id="PIRSF000114">
    <property type="entry name" value="Glycerol-3-P_dh"/>
    <property type="match status" value="1"/>
</dbReference>
<dbReference type="GO" id="GO:0046168">
    <property type="term" value="P:glycerol-3-phosphate catabolic process"/>
    <property type="evidence" value="ECO:0007669"/>
    <property type="project" value="InterPro"/>
</dbReference>
<keyword evidence="7" id="KW-1208">Phospholipid metabolism</keyword>
<dbReference type="EMBL" id="AL445563">
    <property type="protein sequence ID" value="CAC13297.1"/>
    <property type="molecule type" value="Genomic_DNA"/>
</dbReference>
<evidence type="ECO:0000256" key="6">
    <source>
        <dbReference type="ARBA" id="ARBA00023209"/>
    </source>
</evidence>